<dbReference type="Proteomes" id="UP000179136">
    <property type="component" value="Unassembled WGS sequence"/>
</dbReference>
<dbReference type="EMBL" id="MFMW01000015">
    <property type="protein sequence ID" value="OGG87361.1"/>
    <property type="molecule type" value="Genomic_DNA"/>
</dbReference>
<comment type="caution">
    <text evidence="1">The sequence shown here is derived from an EMBL/GenBank/DDBJ whole genome shotgun (WGS) entry which is preliminary data.</text>
</comment>
<reference evidence="1 2" key="1">
    <citation type="journal article" date="2016" name="Nat. Commun.">
        <title>Thousands of microbial genomes shed light on interconnected biogeochemical processes in an aquifer system.</title>
        <authorList>
            <person name="Anantharaman K."/>
            <person name="Brown C.T."/>
            <person name="Hug L.A."/>
            <person name="Sharon I."/>
            <person name="Castelle C.J."/>
            <person name="Probst A.J."/>
            <person name="Thomas B.C."/>
            <person name="Singh A."/>
            <person name="Wilkins M.J."/>
            <person name="Karaoz U."/>
            <person name="Brodie E.L."/>
            <person name="Williams K.H."/>
            <person name="Hubbard S.S."/>
            <person name="Banfield J.F."/>
        </authorList>
    </citation>
    <scope>NUCLEOTIDE SEQUENCE [LARGE SCALE GENOMIC DNA]</scope>
</reference>
<name>A0A1F6FNE2_9BACT</name>
<evidence type="ECO:0000313" key="1">
    <source>
        <dbReference type="EMBL" id="OGG87361.1"/>
    </source>
</evidence>
<protein>
    <submittedName>
        <fullName evidence="1">Uncharacterized protein</fullName>
    </submittedName>
</protein>
<dbReference type="AlphaFoldDB" id="A0A1F6FNE2"/>
<gene>
    <name evidence="1" type="ORF">A3B87_01320</name>
</gene>
<accession>A0A1F6FNE2</accession>
<organism evidence="1 2">
    <name type="scientific">Candidatus Kuenenbacteria bacterium RIFCSPHIGHO2_02_FULL_39_13</name>
    <dbReference type="NCBI Taxonomy" id="1798561"/>
    <lineage>
        <taxon>Bacteria</taxon>
        <taxon>Candidatus Kueneniibacteriota</taxon>
    </lineage>
</organism>
<evidence type="ECO:0000313" key="2">
    <source>
        <dbReference type="Proteomes" id="UP000179136"/>
    </source>
</evidence>
<sequence>MPIALKQLRKEAIIFCPLCDKDYRLSKMKVVENAGETALVHSHCPRCQGAVLSLLYTDFLGVTMMAVITDMNYDDTMRIKRIKGSGVIDEDDVLEVYKKIN</sequence>
<dbReference type="STRING" id="1798561.A3B87_01320"/>
<proteinExistence type="predicted"/>